<dbReference type="RefSeq" id="WP_377745040.1">
    <property type="nucleotide sequence ID" value="NZ_CAJZAG010000015.1"/>
</dbReference>
<dbReference type="EMBL" id="CAJZAG010000015">
    <property type="protein sequence ID" value="CAG9185638.1"/>
    <property type="molecule type" value="Genomic_DNA"/>
</dbReference>
<dbReference type="Proteomes" id="UP000706525">
    <property type="component" value="Unassembled WGS sequence"/>
</dbReference>
<keyword evidence="2" id="KW-0808">Transferase</keyword>
<gene>
    <name evidence="3" type="ORF">LMG32289_06022</name>
</gene>
<proteinExistence type="predicted"/>
<evidence type="ECO:0008006" key="5">
    <source>
        <dbReference type="Google" id="ProtNLM"/>
    </source>
</evidence>
<dbReference type="PANTHER" id="PTHR30160">
    <property type="entry name" value="TETRAACYLDISACCHARIDE 4'-KINASE-RELATED"/>
    <property type="match status" value="1"/>
</dbReference>
<organism evidence="3 4">
    <name type="scientific">Cupriavidus pampae</name>
    <dbReference type="NCBI Taxonomy" id="659251"/>
    <lineage>
        <taxon>Bacteria</taxon>
        <taxon>Pseudomonadati</taxon>
        <taxon>Pseudomonadota</taxon>
        <taxon>Betaproteobacteria</taxon>
        <taxon>Burkholderiales</taxon>
        <taxon>Burkholderiaceae</taxon>
        <taxon>Cupriavidus</taxon>
    </lineage>
</organism>
<dbReference type="Pfam" id="PF01075">
    <property type="entry name" value="Glyco_transf_9"/>
    <property type="match status" value="1"/>
</dbReference>
<dbReference type="InterPro" id="IPR002201">
    <property type="entry name" value="Glyco_trans_9"/>
</dbReference>
<dbReference type="SUPFAM" id="SSF53756">
    <property type="entry name" value="UDP-Glycosyltransferase/glycogen phosphorylase"/>
    <property type="match status" value="1"/>
</dbReference>
<name>A0ABM8XZ21_9BURK</name>
<dbReference type="CDD" id="cd03789">
    <property type="entry name" value="GT9_LPS_heptosyltransferase"/>
    <property type="match status" value="1"/>
</dbReference>
<accession>A0ABM8XZ21</accession>
<evidence type="ECO:0000313" key="4">
    <source>
        <dbReference type="Proteomes" id="UP000706525"/>
    </source>
</evidence>
<comment type="caution">
    <text evidence="3">The sequence shown here is derived from an EMBL/GenBank/DDBJ whole genome shotgun (WGS) entry which is preliminary data.</text>
</comment>
<keyword evidence="1" id="KW-0328">Glycosyltransferase</keyword>
<evidence type="ECO:0000256" key="2">
    <source>
        <dbReference type="ARBA" id="ARBA00022679"/>
    </source>
</evidence>
<sequence length="376" mass="41133">MTDLSELIGTTITPQRSSSGRTRRRIAVFRALQLGDMLCAVPALRAVREGEPDAHITLIGLPWAKEFSLRFSHLVDDFMSFPGMPGLPGQPYRPADAEAFYHAARARQFDLAIQLHGSCALSNEVARRLDAKALVGCCTSAEEAGVHRGGREHLVPCPQGSEIERLLVLPRVLGYPSIESRLEFPLGPEDYAGWKHIAGEHDLQADGYVCIHPGARMLSRRWPWERYAEVARMLADRWPVVITGAADEQALAHLLCSQVGVAVINLCGRTSLGVMGALIANARLLVCNDTGVWHIASATDTPSVVVSCGTDSWRRAPLDGRRHRILADYPPCRPCSWEKCPLGHVCATHISVEAVMREIDSLTTVDWGLSHACAVT</sequence>
<evidence type="ECO:0000256" key="1">
    <source>
        <dbReference type="ARBA" id="ARBA00022676"/>
    </source>
</evidence>
<dbReference type="PANTHER" id="PTHR30160:SF1">
    <property type="entry name" value="LIPOPOLYSACCHARIDE 1,2-N-ACETYLGLUCOSAMINETRANSFERASE-RELATED"/>
    <property type="match status" value="1"/>
</dbReference>
<keyword evidence="4" id="KW-1185">Reference proteome</keyword>
<evidence type="ECO:0000313" key="3">
    <source>
        <dbReference type="EMBL" id="CAG9185638.1"/>
    </source>
</evidence>
<dbReference type="InterPro" id="IPR051199">
    <property type="entry name" value="LPS_LOS_Heptosyltrfase"/>
</dbReference>
<dbReference type="Gene3D" id="3.40.50.2000">
    <property type="entry name" value="Glycogen Phosphorylase B"/>
    <property type="match status" value="2"/>
</dbReference>
<protein>
    <recommendedName>
        <fullName evidence="5">Glycosyltransferase family 9 protein</fullName>
    </recommendedName>
</protein>
<reference evidence="3 4" key="1">
    <citation type="submission" date="2021-08" db="EMBL/GenBank/DDBJ databases">
        <authorList>
            <person name="Peeters C."/>
        </authorList>
    </citation>
    <scope>NUCLEOTIDE SEQUENCE [LARGE SCALE GENOMIC DNA]</scope>
    <source>
        <strain evidence="3 4">LMG 32289</strain>
    </source>
</reference>